<reference evidence="3" key="1">
    <citation type="submission" date="2011-08" db="EMBL/GenBank/DDBJ databases">
        <authorList>
            <person name="Rombauts S."/>
        </authorList>
    </citation>
    <scope>NUCLEOTIDE SEQUENCE</scope>
    <source>
        <strain evidence="3">London</strain>
    </source>
</reference>
<dbReference type="Proteomes" id="UP000015104">
    <property type="component" value="Unassembled WGS sequence"/>
</dbReference>
<sequence>MSRVDGYLRPFEPACFSKIISGVALGLVLGAAGGVFTGTAMSLRMGFRGRVFSMRVLKHMSVGGAHGGVIFGVAQSLRY</sequence>
<keyword evidence="1" id="KW-0812">Transmembrane</keyword>
<keyword evidence="1" id="KW-1133">Transmembrane helix</keyword>
<dbReference type="EMBL" id="CAEY01000828">
    <property type="status" value="NOT_ANNOTATED_CDS"/>
    <property type="molecule type" value="Genomic_DNA"/>
</dbReference>
<dbReference type="AlphaFoldDB" id="T1JXD9"/>
<reference evidence="2" key="2">
    <citation type="submission" date="2015-06" db="UniProtKB">
        <authorList>
            <consortium name="EnsemblMetazoa"/>
        </authorList>
    </citation>
    <scope>IDENTIFICATION</scope>
</reference>
<dbReference type="EnsemblMetazoa" id="tetur02g11590.1">
    <property type="protein sequence ID" value="tetur02g11590.1"/>
    <property type="gene ID" value="tetur02g11590"/>
</dbReference>
<protein>
    <submittedName>
        <fullName evidence="2">Uncharacterized protein</fullName>
    </submittedName>
</protein>
<proteinExistence type="predicted"/>
<organism evidence="2 3">
    <name type="scientific">Tetranychus urticae</name>
    <name type="common">Two-spotted spider mite</name>
    <dbReference type="NCBI Taxonomy" id="32264"/>
    <lineage>
        <taxon>Eukaryota</taxon>
        <taxon>Metazoa</taxon>
        <taxon>Ecdysozoa</taxon>
        <taxon>Arthropoda</taxon>
        <taxon>Chelicerata</taxon>
        <taxon>Arachnida</taxon>
        <taxon>Acari</taxon>
        <taxon>Acariformes</taxon>
        <taxon>Trombidiformes</taxon>
        <taxon>Prostigmata</taxon>
        <taxon>Eleutherengona</taxon>
        <taxon>Raphignathae</taxon>
        <taxon>Tetranychoidea</taxon>
        <taxon>Tetranychidae</taxon>
        <taxon>Tetranychus</taxon>
    </lineage>
</organism>
<feature type="transmembrane region" description="Helical" evidence="1">
    <location>
        <begin position="20"/>
        <end position="43"/>
    </location>
</feature>
<evidence type="ECO:0000313" key="2">
    <source>
        <dbReference type="EnsemblMetazoa" id="tetur02g11590.1"/>
    </source>
</evidence>
<name>T1JXD9_TETUR</name>
<evidence type="ECO:0000256" key="1">
    <source>
        <dbReference type="SAM" id="Phobius"/>
    </source>
</evidence>
<keyword evidence="1" id="KW-0472">Membrane</keyword>
<evidence type="ECO:0000313" key="3">
    <source>
        <dbReference type="Proteomes" id="UP000015104"/>
    </source>
</evidence>
<keyword evidence="3" id="KW-1185">Reference proteome</keyword>
<accession>T1JXD9</accession>
<dbReference type="Pfam" id="PF10247">
    <property type="entry name" value="Romo1"/>
    <property type="match status" value="1"/>
</dbReference>
<dbReference type="HOGENOM" id="CLU_2609129_0_0_1"/>
<dbReference type="InterPro" id="IPR018450">
    <property type="entry name" value="Romo1/Mgr2"/>
</dbReference>